<evidence type="ECO:0000259" key="7">
    <source>
        <dbReference type="SMART" id="SM00776"/>
    </source>
</evidence>
<sequence length="662" mass="73783">MRSLYNSTVAMSIALIVTHALCADTASSQNYELAKPTAKQLRFADWEVGGFIHYGLNVYTGQEHGDGREPASKFNPTELDAEQWVIVAKSMGARYCCLTARHEGGFCLWPSKTTDYTIANSPYMDGKGDIVRDFVAACRKHGLHPALYLTASHDAHAALQSQSGKIAWGAEREKAVAKALSDKSRKVAFKKVQLGQLRELLTNYGPIAFMWSDHWDATDPDGVWRAATDLAAELQPEMVFMGPETWVPGNETGHVVYPMWNAVSTVDGTNYSRPAAGATDFSVKNNYGLLETDVRRGDPFGKFWRVRECTTNSGFHYGGWFWHPDNLKKTYPRSTWEHIDLYYRTVGLGANTIINLPPDSRGLIPDDFVVAAKALGDEIRNRFSSPIAKLDEVVRDDTVELKWETPTSINTVVTMENIANGQRIAKYTLEAYVDDQWIPMVPKNKLIGWAPYNSNPMYETIGHKKIDRVRPVVTNRIRFRCLESIAGTAELRSLAVYHCDPIKRNYASAYPYLSGVDTTIESAHNGVRRDNNYIGKQIVIGGKPFEHGLLVCPVAVSKTGHADFDLSEFPKAKGIKATIGIEDHVQRNGSAVFLVQVGKNVEPTEDDWETIFKSPTMRGRDPGKEIHVVFPTDAQHVRLLTTDAGNGVHSDHSVWADARFVE</sequence>
<evidence type="ECO:0000256" key="3">
    <source>
        <dbReference type="ARBA" id="ARBA00022729"/>
    </source>
</evidence>
<dbReference type="Pfam" id="PF01120">
    <property type="entry name" value="Alpha_L_fucos"/>
    <property type="match status" value="1"/>
</dbReference>
<evidence type="ECO:0000256" key="1">
    <source>
        <dbReference type="ARBA" id="ARBA00007951"/>
    </source>
</evidence>
<comment type="similarity">
    <text evidence="1">Belongs to the glycosyl hydrolase 29 family.</text>
</comment>
<dbReference type="InterPro" id="IPR017853">
    <property type="entry name" value="GH"/>
</dbReference>
<keyword evidence="3 6" id="KW-0732">Signal</keyword>
<organism evidence="8 9">
    <name type="scientific">Aporhodopirellula rubra</name>
    <dbReference type="NCBI Taxonomy" id="980271"/>
    <lineage>
        <taxon>Bacteria</taxon>
        <taxon>Pseudomonadati</taxon>
        <taxon>Planctomycetota</taxon>
        <taxon>Planctomycetia</taxon>
        <taxon>Pirellulales</taxon>
        <taxon>Pirellulaceae</taxon>
        <taxon>Aporhodopirellula</taxon>
    </lineage>
</organism>
<dbReference type="InterPro" id="IPR013222">
    <property type="entry name" value="Glyco_hyd_98_carb-bd"/>
</dbReference>
<evidence type="ECO:0000256" key="6">
    <source>
        <dbReference type="SAM" id="SignalP"/>
    </source>
</evidence>
<evidence type="ECO:0000256" key="2">
    <source>
        <dbReference type="ARBA" id="ARBA00012662"/>
    </source>
</evidence>
<feature type="domain" description="Glycosyl hydrolase family 98 putative carbohydrate-binding module" evidence="7">
    <location>
        <begin position="507"/>
        <end position="662"/>
    </location>
</feature>
<keyword evidence="4 8" id="KW-0378">Hydrolase</keyword>
<evidence type="ECO:0000313" key="9">
    <source>
        <dbReference type="Proteomes" id="UP000536179"/>
    </source>
</evidence>
<dbReference type="GO" id="GO:0005764">
    <property type="term" value="C:lysosome"/>
    <property type="evidence" value="ECO:0007669"/>
    <property type="project" value="TreeGrafter"/>
</dbReference>
<dbReference type="SUPFAM" id="SSF49785">
    <property type="entry name" value="Galactose-binding domain-like"/>
    <property type="match status" value="1"/>
</dbReference>
<dbReference type="Gene3D" id="3.20.20.80">
    <property type="entry name" value="Glycosidases"/>
    <property type="match status" value="1"/>
</dbReference>
<dbReference type="Gene3D" id="2.60.120.1060">
    <property type="entry name" value="NPCBM/NEW2 domain"/>
    <property type="match status" value="1"/>
</dbReference>
<evidence type="ECO:0000256" key="4">
    <source>
        <dbReference type="ARBA" id="ARBA00022801"/>
    </source>
</evidence>
<dbReference type="GO" id="GO:0004560">
    <property type="term" value="F:alpha-L-fucosidase activity"/>
    <property type="evidence" value="ECO:0007669"/>
    <property type="project" value="UniProtKB-EC"/>
</dbReference>
<gene>
    <name evidence="8" type="ORF">FHS27_003360</name>
</gene>
<dbReference type="EMBL" id="JACHXU010000011">
    <property type="protein sequence ID" value="MBB3207535.1"/>
    <property type="molecule type" value="Genomic_DNA"/>
</dbReference>
<dbReference type="GO" id="GO:0006004">
    <property type="term" value="P:fucose metabolic process"/>
    <property type="evidence" value="ECO:0007669"/>
    <property type="project" value="TreeGrafter"/>
</dbReference>
<evidence type="ECO:0000256" key="5">
    <source>
        <dbReference type="ARBA" id="ARBA00023295"/>
    </source>
</evidence>
<feature type="signal peptide" evidence="6">
    <location>
        <begin position="1"/>
        <end position="22"/>
    </location>
</feature>
<dbReference type="SMART" id="SM00776">
    <property type="entry name" value="NPCBM"/>
    <property type="match status" value="1"/>
</dbReference>
<reference evidence="8 9" key="1">
    <citation type="submission" date="2020-08" db="EMBL/GenBank/DDBJ databases">
        <title>Genomic Encyclopedia of Type Strains, Phase III (KMG-III): the genomes of soil and plant-associated and newly described type strains.</title>
        <authorList>
            <person name="Whitman W."/>
        </authorList>
    </citation>
    <scope>NUCLEOTIDE SEQUENCE [LARGE SCALE GENOMIC DNA]</scope>
    <source>
        <strain evidence="8 9">CECT 8075</strain>
    </source>
</reference>
<dbReference type="RefSeq" id="WP_246419873.1">
    <property type="nucleotide sequence ID" value="NZ_JACHXU010000011.1"/>
</dbReference>
<accession>A0A7W5H711</accession>
<dbReference type="PANTHER" id="PTHR10030">
    <property type="entry name" value="ALPHA-L-FUCOSIDASE"/>
    <property type="match status" value="1"/>
</dbReference>
<dbReference type="Gene3D" id="2.60.120.260">
    <property type="entry name" value="Galactose-binding domain-like"/>
    <property type="match status" value="1"/>
</dbReference>
<dbReference type="GO" id="GO:0016139">
    <property type="term" value="P:glycoside catabolic process"/>
    <property type="evidence" value="ECO:0007669"/>
    <property type="project" value="TreeGrafter"/>
</dbReference>
<evidence type="ECO:0000313" key="8">
    <source>
        <dbReference type="EMBL" id="MBB3207535.1"/>
    </source>
</evidence>
<protein>
    <recommendedName>
        <fullName evidence="2">alpha-L-fucosidase</fullName>
        <ecNumber evidence="2">3.2.1.51</ecNumber>
    </recommendedName>
</protein>
<comment type="caution">
    <text evidence="8">The sequence shown here is derived from an EMBL/GenBank/DDBJ whole genome shotgun (WGS) entry which is preliminary data.</text>
</comment>
<dbReference type="Proteomes" id="UP000536179">
    <property type="component" value="Unassembled WGS sequence"/>
</dbReference>
<keyword evidence="5 8" id="KW-0326">Glycosidase</keyword>
<keyword evidence="9" id="KW-1185">Reference proteome</keyword>
<dbReference type="InterPro" id="IPR000933">
    <property type="entry name" value="Glyco_hydro_29"/>
</dbReference>
<dbReference type="EC" id="3.2.1.51" evidence="2"/>
<dbReference type="InterPro" id="IPR008979">
    <property type="entry name" value="Galactose-bd-like_sf"/>
</dbReference>
<dbReference type="SUPFAM" id="SSF51445">
    <property type="entry name" value="(Trans)glycosidases"/>
    <property type="match status" value="1"/>
</dbReference>
<proteinExistence type="inferred from homology"/>
<feature type="chain" id="PRO_5031122782" description="alpha-L-fucosidase" evidence="6">
    <location>
        <begin position="23"/>
        <end position="662"/>
    </location>
</feature>
<dbReference type="PANTHER" id="PTHR10030:SF37">
    <property type="entry name" value="ALPHA-L-FUCOSIDASE-RELATED"/>
    <property type="match status" value="1"/>
</dbReference>
<dbReference type="Pfam" id="PF08305">
    <property type="entry name" value="NPCBM"/>
    <property type="match status" value="1"/>
</dbReference>
<dbReference type="AlphaFoldDB" id="A0A7W5H711"/>
<dbReference type="InterPro" id="IPR057739">
    <property type="entry name" value="Glyco_hydro_29_N"/>
</dbReference>
<dbReference type="InterPro" id="IPR038637">
    <property type="entry name" value="NPCBM_sf"/>
</dbReference>
<name>A0A7W5H711_9BACT</name>
<dbReference type="SMART" id="SM00812">
    <property type="entry name" value="Alpha_L_fucos"/>
    <property type="match status" value="1"/>
</dbReference>